<evidence type="ECO:0000313" key="8">
    <source>
        <dbReference type="EMBL" id="SDL06870.1"/>
    </source>
</evidence>
<keyword evidence="2" id="KW-0964">Secreted</keyword>
<evidence type="ECO:0000313" key="9">
    <source>
        <dbReference type="Proteomes" id="UP000198662"/>
    </source>
</evidence>
<keyword evidence="5" id="KW-1133">Transmembrane helix</keyword>
<evidence type="ECO:0000256" key="1">
    <source>
        <dbReference type="ARBA" id="ARBA00022512"/>
    </source>
</evidence>
<proteinExistence type="predicted"/>
<dbReference type="RefSeq" id="WP_091049001.1">
    <property type="nucleotide sequence ID" value="NZ_FNGF01000003.1"/>
</dbReference>
<dbReference type="AlphaFoldDB" id="A0A1G9H1N5"/>
<evidence type="ECO:0000256" key="6">
    <source>
        <dbReference type="SAM" id="SignalP"/>
    </source>
</evidence>
<dbReference type="EMBL" id="FNGF01000003">
    <property type="protein sequence ID" value="SDL06870.1"/>
    <property type="molecule type" value="Genomic_DNA"/>
</dbReference>
<sequence>MTPPLPHRAGRRLAAVLAALLAGALAVPAAAQAQPPAETNYDFNGPVNLGDAPLPGGFTLVFGDDFTPGAHTVTVALDVDAAPGTFAFTTGDQGALPCTHHGTGVDCVRDAAEAELHFAFLFAAADDAQPGVYGYTATATVDGTEVDTYSGAIEIVDPFPAQAFPFRHANLAHTGVEPGATVDVFPEFLQQDAFDPGTGAVVLTFTEPEYAAYDQGADAIAAYDNCAADHAGRRGVVCVVTDLTDAPGTVFTTTGPVPYEVDPLAPGPFDVCVCYYSATTVSKDERESTYGDITWDEDGHVLGLRAVADPELEYSDPTVGELDIVTREHFYDLAIGDADARGAAGDERTLTVPIRNDGPATAFGLFGIHSYYVTGALPDGLDLVRVDSDGREHWDCLDDDEAAELLPEVDAGASDFLCMFDRLDAGGTIAFTFTVEVTDPGSTDRGVLEVHGRNNAGIYPGVLEDDLADNTGSITVNAVYLPDTGASLTWVLAGALAALVAGAVLFAATRRRSGR</sequence>
<dbReference type="Pfam" id="PF00746">
    <property type="entry name" value="Gram_pos_anchor"/>
    <property type="match status" value="1"/>
</dbReference>
<dbReference type="OrthoDB" id="5175240at2"/>
<gene>
    <name evidence="8" type="ORF">SAMN05216298_2562</name>
</gene>
<evidence type="ECO:0000256" key="3">
    <source>
        <dbReference type="ARBA" id="ARBA00022729"/>
    </source>
</evidence>
<evidence type="ECO:0000256" key="2">
    <source>
        <dbReference type="ARBA" id="ARBA00022525"/>
    </source>
</evidence>
<feature type="transmembrane region" description="Helical" evidence="5">
    <location>
        <begin position="488"/>
        <end position="508"/>
    </location>
</feature>
<keyword evidence="3 6" id="KW-0732">Signal</keyword>
<keyword evidence="5" id="KW-0812">Transmembrane</keyword>
<keyword evidence="4" id="KW-0572">Peptidoglycan-anchor</keyword>
<dbReference type="STRING" id="380244.SAMN05216298_2562"/>
<evidence type="ECO:0000256" key="5">
    <source>
        <dbReference type="SAM" id="Phobius"/>
    </source>
</evidence>
<keyword evidence="1" id="KW-0134">Cell wall</keyword>
<accession>A0A1G9H1N5</accession>
<keyword evidence="5" id="KW-0472">Membrane</keyword>
<organism evidence="8 9">
    <name type="scientific">Glycomyces sambucus</name>
    <dbReference type="NCBI Taxonomy" id="380244"/>
    <lineage>
        <taxon>Bacteria</taxon>
        <taxon>Bacillati</taxon>
        <taxon>Actinomycetota</taxon>
        <taxon>Actinomycetes</taxon>
        <taxon>Glycomycetales</taxon>
        <taxon>Glycomycetaceae</taxon>
        <taxon>Glycomyces</taxon>
    </lineage>
</organism>
<feature type="signal peptide" evidence="6">
    <location>
        <begin position="1"/>
        <end position="33"/>
    </location>
</feature>
<feature type="domain" description="Gram-positive cocci surface proteins LPxTG" evidence="7">
    <location>
        <begin position="479"/>
        <end position="512"/>
    </location>
</feature>
<evidence type="ECO:0000256" key="4">
    <source>
        <dbReference type="ARBA" id="ARBA00023088"/>
    </source>
</evidence>
<evidence type="ECO:0000259" key="7">
    <source>
        <dbReference type="Pfam" id="PF00746"/>
    </source>
</evidence>
<dbReference type="InterPro" id="IPR019931">
    <property type="entry name" value="LPXTG_anchor"/>
</dbReference>
<reference evidence="9" key="1">
    <citation type="submission" date="2016-10" db="EMBL/GenBank/DDBJ databases">
        <authorList>
            <person name="Varghese N."/>
            <person name="Submissions S."/>
        </authorList>
    </citation>
    <scope>NUCLEOTIDE SEQUENCE [LARGE SCALE GENOMIC DNA]</scope>
    <source>
        <strain evidence="9">CGMCC 4.3147</strain>
    </source>
</reference>
<dbReference type="Proteomes" id="UP000198662">
    <property type="component" value="Unassembled WGS sequence"/>
</dbReference>
<name>A0A1G9H1N5_9ACTN</name>
<protein>
    <submittedName>
        <fullName evidence="8">LPXTG-motif cell wall anchor domain-containing protein</fullName>
    </submittedName>
</protein>
<keyword evidence="9" id="KW-1185">Reference proteome</keyword>
<dbReference type="NCBIfam" id="TIGR01167">
    <property type="entry name" value="LPXTG_anchor"/>
    <property type="match status" value="1"/>
</dbReference>
<feature type="chain" id="PRO_5011472625" evidence="6">
    <location>
        <begin position="34"/>
        <end position="515"/>
    </location>
</feature>